<dbReference type="InParanoid" id="A0A2K1ZYN0"/>
<keyword evidence="1" id="KW-0812">Transmembrane</keyword>
<evidence type="ECO:0000313" key="3">
    <source>
        <dbReference type="Proteomes" id="UP000006729"/>
    </source>
</evidence>
<evidence type="ECO:0000256" key="1">
    <source>
        <dbReference type="SAM" id="Phobius"/>
    </source>
</evidence>
<dbReference type="PANTHER" id="PTHR36361">
    <property type="entry name" value="PROTEIN APEM9"/>
    <property type="match status" value="1"/>
</dbReference>
<evidence type="ECO:0000313" key="2">
    <source>
        <dbReference type="EMBL" id="PNT30385.1"/>
    </source>
</evidence>
<organism evidence="2 3">
    <name type="scientific">Populus trichocarpa</name>
    <name type="common">Western balsam poplar</name>
    <name type="synonym">Populus balsamifera subsp. trichocarpa</name>
    <dbReference type="NCBI Taxonomy" id="3694"/>
    <lineage>
        <taxon>Eukaryota</taxon>
        <taxon>Viridiplantae</taxon>
        <taxon>Streptophyta</taxon>
        <taxon>Embryophyta</taxon>
        <taxon>Tracheophyta</taxon>
        <taxon>Spermatophyta</taxon>
        <taxon>Magnoliopsida</taxon>
        <taxon>eudicotyledons</taxon>
        <taxon>Gunneridae</taxon>
        <taxon>Pentapetalae</taxon>
        <taxon>rosids</taxon>
        <taxon>fabids</taxon>
        <taxon>Malpighiales</taxon>
        <taxon>Salicaceae</taxon>
        <taxon>Saliceae</taxon>
        <taxon>Populus</taxon>
    </lineage>
</organism>
<keyword evidence="1" id="KW-0472">Membrane</keyword>
<evidence type="ECO:0008006" key="4">
    <source>
        <dbReference type="Google" id="ProtNLM"/>
    </source>
</evidence>
<keyword evidence="3" id="KW-1185">Reference proteome</keyword>
<dbReference type="AlphaFoldDB" id="A0A2K1ZYN0"/>
<feature type="transmembrane region" description="Helical" evidence="1">
    <location>
        <begin position="290"/>
        <end position="310"/>
    </location>
</feature>
<keyword evidence="1" id="KW-1133">Transmembrane helix</keyword>
<dbReference type="GO" id="GO:0015919">
    <property type="term" value="P:peroxisomal membrane transport"/>
    <property type="evidence" value="ECO:0007669"/>
    <property type="project" value="InterPro"/>
</dbReference>
<dbReference type="STRING" id="3694.A0A2K1ZYN0"/>
<proteinExistence type="predicted"/>
<dbReference type="FunCoup" id="A0A2K1ZYN0">
    <property type="interactions" value="2365"/>
</dbReference>
<protein>
    <recommendedName>
        <fullName evidence="4">Protein APEM9</fullName>
    </recommendedName>
</protein>
<gene>
    <name evidence="2" type="ORF">POPTR_006G078700</name>
</gene>
<dbReference type="EMBL" id="CM009295">
    <property type="protein sequence ID" value="PNT30385.1"/>
    <property type="molecule type" value="Genomic_DNA"/>
</dbReference>
<reference evidence="2 3" key="1">
    <citation type="journal article" date="2006" name="Science">
        <title>The genome of black cottonwood, Populus trichocarpa (Torr. &amp; Gray).</title>
        <authorList>
            <person name="Tuskan G.A."/>
            <person name="Difazio S."/>
            <person name="Jansson S."/>
            <person name="Bohlmann J."/>
            <person name="Grigoriev I."/>
            <person name="Hellsten U."/>
            <person name="Putnam N."/>
            <person name="Ralph S."/>
            <person name="Rombauts S."/>
            <person name="Salamov A."/>
            <person name="Schein J."/>
            <person name="Sterck L."/>
            <person name="Aerts A."/>
            <person name="Bhalerao R.R."/>
            <person name="Bhalerao R.P."/>
            <person name="Blaudez D."/>
            <person name="Boerjan W."/>
            <person name="Brun A."/>
            <person name="Brunner A."/>
            <person name="Busov V."/>
            <person name="Campbell M."/>
            <person name="Carlson J."/>
            <person name="Chalot M."/>
            <person name="Chapman J."/>
            <person name="Chen G.L."/>
            <person name="Cooper D."/>
            <person name="Coutinho P.M."/>
            <person name="Couturier J."/>
            <person name="Covert S."/>
            <person name="Cronk Q."/>
            <person name="Cunningham R."/>
            <person name="Davis J."/>
            <person name="Degroeve S."/>
            <person name="Dejardin A."/>
            <person name="Depamphilis C."/>
            <person name="Detter J."/>
            <person name="Dirks B."/>
            <person name="Dubchak I."/>
            <person name="Duplessis S."/>
            <person name="Ehlting J."/>
            <person name="Ellis B."/>
            <person name="Gendler K."/>
            <person name="Goodstein D."/>
            <person name="Gribskov M."/>
            <person name="Grimwood J."/>
            <person name="Groover A."/>
            <person name="Gunter L."/>
            <person name="Hamberger B."/>
            <person name="Heinze B."/>
            <person name="Helariutta Y."/>
            <person name="Henrissat B."/>
            <person name="Holligan D."/>
            <person name="Holt R."/>
            <person name="Huang W."/>
            <person name="Islam-Faridi N."/>
            <person name="Jones S."/>
            <person name="Jones-Rhoades M."/>
            <person name="Jorgensen R."/>
            <person name="Joshi C."/>
            <person name="Kangasjarvi J."/>
            <person name="Karlsson J."/>
            <person name="Kelleher C."/>
            <person name="Kirkpatrick R."/>
            <person name="Kirst M."/>
            <person name="Kohler A."/>
            <person name="Kalluri U."/>
            <person name="Larimer F."/>
            <person name="Leebens-Mack J."/>
            <person name="Leple J.C."/>
            <person name="Locascio P."/>
            <person name="Lou Y."/>
            <person name="Lucas S."/>
            <person name="Martin F."/>
            <person name="Montanini B."/>
            <person name="Napoli C."/>
            <person name="Nelson D.R."/>
            <person name="Nelson C."/>
            <person name="Nieminen K."/>
            <person name="Nilsson O."/>
            <person name="Pereda V."/>
            <person name="Peter G."/>
            <person name="Philippe R."/>
            <person name="Pilate G."/>
            <person name="Poliakov A."/>
            <person name="Razumovskaya J."/>
            <person name="Richardson P."/>
            <person name="Rinaldi C."/>
            <person name="Ritland K."/>
            <person name="Rouze P."/>
            <person name="Ryaboy D."/>
            <person name="Schmutz J."/>
            <person name="Schrader J."/>
            <person name="Segerman B."/>
            <person name="Shin H."/>
            <person name="Siddiqui A."/>
            <person name="Sterky F."/>
            <person name="Terry A."/>
            <person name="Tsai C.J."/>
            <person name="Uberbacher E."/>
            <person name="Unneberg P."/>
            <person name="Vahala J."/>
            <person name="Wall K."/>
            <person name="Wessler S."/>
            <person name="Yang G."/>
            <person name="Yin T."/>
            <person name="Douglas C."/>
            <person name="Marra M."/>
            <person name="Sandberg G."/>
            <person name="Van de Peer Y."/>
            <person name="Rokhsar D."/>
        </authorList>
    </citation>
    <scope>NUCLEOTIDE SEQUENCE [LARGE SCALE GENOMIC DNA]</scope>
    <source>
        <strain evidence="3">cv. Nisqually</strain>
    </source>
</reference>
<dbReference type="InterPro" id="IPR034571">
    <property type="entry name" value="APEM9"/>
</dbReference>
<name>A0A2K1ZYN0_POPTR</name>
<sequence>MGETDSSSSSIWQEIEQSESYLVCSMYEEAATLASSIVRQLKGSNISDNNEAFDENELFDMLESAGMVFVQALNQLGRTSAILNELKVLFVSATAIPVQVLLTGACFQISGASSAGVREFLEEFLSSWSLVDGQHYVLVGAEVDVDVQDGCDRRCILEVDKYMEVVEVYAVTLLGTTLKDMDNAISWVEKSALPEERRQVLLRRLHSLYSLKTINSSQVSAVMHENNHKAHYSLSKELNGFEGSPKGLEANYLPPGENNTKQTILKLSRRVDPCLWWFRSVNLKFGNVRVVVTNGKILLGFLFLLTYYVLRRKGATLNGLVRRQVSAAKKAMVDLWQLAFSYQVNPLAAVQPLPTATRGGR</sequence>
<dbReference type="PANTHER" id="PTHR36361:SF1">
    <property type="entry name" value="PROTEIN APEM9"/>
    <property type="match status" value="1"/>
</dbReference>
<accession>A0A2K1ZYN0</accession>
<dbReference type="Proteomes" id="UP000006729">
    <property type="component" value="Chromosome 6"/>
</dbReference>